<evidence type="ECO:0000313" key="3">
    <source>
        <dbReference type="EMBL" id="MCD5314773.1"/>
    </source>
</evidence>
<dbReference type="SUPFAM" id="SSF51735">
    <property type="entry name" value="NAD(P)-binding Rossmann-fold domains"/>
    <property type="match status" value="1"/>
</dbReference>
<dbReference type="GO" id="GO:0004074">
    <property type="term" value="F:biliverdin reductase [NAD(P)H] activity"/>
    <property type="evidence" value="ECO:0007669"/>
    <property type="project" value="TreeGrafter"/>
</dbReference>
<dbReference type="InterPro" id="IPR036291">
    <property type="entry name" value="NAD(P)-bd_dom_sf"/>
</dbReference>
<organism evidence="3 4">
    <name type="scientific">Kineosporia babensis</name>
    <dbReference type="NCBI Taxonomy" id="499548"/>
    <lineage>
        <taxon>Bacteria</taxon>
        <taxon>Bacillati</taxon>
        <taxon>Actinomycetota</taxon>
        <taxon>Actinomycetes</taxon>
        <taxon>Kineosporiales</taxon>
        <taxon>Kineosporiaceae</taxon>
        <taxon>Kineosporia</taxon>
    </lineage>
</organism>
<dbReference type="PANTHER" id="PTHR43355:SF2">
    <property type="entry name" value="FLAVIN REDUCTASE (NADPH)"/>
    <property type="match status" value="1"/>
</dbReference>
<dbReference type="InterPro" id="IPR016040">
    <property type="entry name" value="NAD(P)-bd_dom"/>
</dbReference>
<feature type="domain" description="NAD(P)-binding" evidence="2">
    <location>
        <begin position="7"/>
        <end position="180"/>
    </location>
</feature>
<gene>
    <name evidence="3" type="ORF">LR394_28115</name>
</gene>
<dbReference type="InterPro" id="IPR051606">
    <property type="entry name" value="Polyketide_Oxido-like"/>
</dbReference>
<dbReference type="AlphaFoldDB" id="A0A9X1T2L9"/>
<sequence length="218" mass="22307">MRIAVLGATGAVGSLVVQEALRQGLLVTALARDPRQVPARPNLTVAEADVFDAASIARAINGSEVLISTLGGKNVLKVGAEAVVSSGIDRIVWLGAHGTGESAQSAGWFTRSLLSLLMRSELADKEAADRIVLAAGGTALHVGPMNSGPAEQHTLPLESAPRTFFPSTISRSAVAVALVEEAVQARFPGQTVVAFSQKGAASAPAAGRGALRAPDRSE</sequence>
<proteinExistence type="predicted"/>
<dbReference type="PANTHER" id="PTHR43355">
    <property type="entry name" value="FLAVIN REDUCTASE (NADPH)"/>
    <property type="match status" value="1"/>
</dbReference>
<dbReference type="Gene3D" id="3.40.50.720">
    <property type="entry name" value="NAD(P)-binding Rossmann-like Domain"/>
    <property type="match status" value="1"/>
</dbReference>
<keyword evidence="4" id="KW-1185">Reference proteome</keyword>
<feature type="compositionally biased region" description="Low complexity" evidence="1">
    <location>
        <begin position="199"/>
        <end position="212"/>
    </location>
</feature>
<accession>A0A9X1T2L9</accession>
<dbReference type="RefSeq" id="WP_231447577.1">
    <property type="nucleotide sequence ID" value="NZ_JAJOMB010000018.1"/>
</dbReference>
<evidence type="ECO:0000259" key="2">
    <source>
        <dbReference type="Pfam" id="PF13460"/>
    </source>
</evidence>
<dbReference type="Proteomes" id="UP001138997">
    <property type="component" value="Unassembled WGS sequence"/>
</dbReference>
<dbReference type="GO" id="GO:0042602">
    <property type="term" value="F:riboflavin reductase (NADPH) activity"/>
    <property type="evidence" value="ECO:0007669"/>
    <property type="project" value="TreeGrafter"/>
</dbReference>
<evidence type="ECO:0000313" key="4">
    <source>
        <dbReference type="Proteomes" id="UP001138997"/>
    </source>
</evidence>
<reference evidence="3" key="1">
    <citation type="submission" date="2021-11" db="EMBL/GenBank/DDBJ databases">
        <title>Streptomyces corallinus and Kineosporia corallina sp. nov., two new coral-derived marine actinobacteria.</title>
        <authorList>
            <person name="Buangrab K."/>
            <person name="Sutthacheep M."/>
            <person name="Yeemin T."/>
            <person name="Harunari E."/>
            <person name="Igarashi Y."/>
            <person name="Sripreechasak P."/>
            <person name="Kanchanasin P."/>
            <person name="Tanasupawat S."/>
            <person name="Phongsopitanun W."/>
        </authorList>
    </citation>
    <scope>NUCLEOTIDE SEQUENCE</scope>
    <source>
        <strain evidence="3">JCM 31032</strain>
    </source>
</reference>
<dbReference type="Pfam" id="PF13460">
    <property type="entry name" value="NAD_binding_10"/>
    <property type="match status" value="1"/>
</dbReference>
<name>A0A9X1T2L9_9ACTN</name>
<evidence type="ECO:0000256" key="1">
    <source>
        <dbReference type="SAM" id="MobiDB-lite"/>
    </source>
</evidence>
<protein>
    <submittedName>
        <fullName evidence="3">SDR family oxidoreductase</fullName>
    </submittedName>
</protein>
<comment type="caution">
    <text evidence="3">The sequence shown here is derived from an EMBL/GenBank/DDBJ whole genome shotgun (WGS) entry which is preliminary data.</text>
</comment>
<dbReference type="EMBL" id="JAJOMB010000018">
    <property type="protein sequence ID" value="MCD5314773.1"/>
    <property type="molecule type" value="Genomic_DNA"/>
</dbReference>
<feature type="region of interest" description="Disordered" evidence="1">
    <location>
        <begin position="198"/>
        <end position="218"/>
    </location>
</feature>